<dbReference type="RefSeq" id="WP_084731164.1">
    <property type="nucleotide sequence ID" value="NZ_FQVL01000002.1"/>
</dbReference>
<name>A0A1M4VDM7_9BACL</name>
<organism evidence="1 2">
    <name type="scientific">Seinonella peptonophila</name>
    <dbReference type="NCBI Taxonomy" id="112248"/>
    <lineage>
        <taxon>Bacteria</taxon>
        <taxon>Bacillati</taxon>
        <taxon>Bacillota</taxon>
        <taxon>Bacilli</taxon>
        <taxon>Bacillales</taxon>
        <taxon>Thermoactinomycetaceae</taxon>
        <taxon>Seinonella</taxon>
    </lineage>
</organism>
<dbReference type="AlphaFoldDB" id="A0A1M4VDM7"/>
<evidence type="ECO:0000313" key="1">
    <source>
        <dbReference type="EMBL" id="SHE67066.1"/>
    </source>
</evidence>
<dbReference type="STRING" id="112248.SAMN05444392_102310"/>
<accession>A0A1M4VDM7</accession>
<gene>
    <name evidence="1" type="ORF">SAMN05444392_102310</name>
</gene>
<dbReference type="InterPro" id="IPR027417">
    <property type="entry name" value="P-loop_NTPase"/>
</dbReference>
<reference evidence="1 2" key="1">
    <citation type="submission" date="2016-11" db="EMBL/GenBank/DDBJ databases">
        <authorList>
            <person name="Jaros S."/>
            <person name="Januszkiewicz K."/>
            <person name="Wedrychowicz H."/>
        </authorList>
    </citation>
    <scope>NUCLEOTIDE SEQUENCE [LARGE SCALE GENOMIC DNA]</scope>
    <source>
        <strain evidence="1 2">DSM 44666</strain>
    </source>
</reference>
<dbReference type="SUPFAM" id="SSF52540">
    <property type="entry name" value="P-loop containing nucleoside triphosphate hydrolases"/>
    <property type="match status" value="1"/>
</dbReference>
<dbReference type="Pfam" id="PF13238">
    <property type="entry name" value="AAA_18"/>
    <property type="match status" value="1"/>
</dbReference>
<dbReference type="EMBL" id="FQVL01000002">
    <property type="protein sequence ID" value="SHE67066.1"/>
    <property type="molecule type" value="Genomic_DNA"/>
</dbReference>
<keyword evidence="1" id="KW-0418">Kinase</keyword>
<evidence type="ECO:0000313" key="2">
    <source>
        <dbReference type="Proteomes" id="UP000184476"/>
    </source>
</evidence>
<protein>
    <submittedName>
        <fullName evidence="1">Dephospho-CoA kinase</fullName>
    </submittedName>
</protein>
<proteinExistence type="predicted"/>
<sequence length="214" mass="25086">MNKFDIDFKKLVPQFMEQYSANTTNLKLKQNTRILGLMGQARSGKDTVADYLIENYGYIKFAFGTKLKITANDLFGESTAKDRGLYQWFGQECRKIDSDIWIKLMVADINTHLSLFDEVEEVKFVITDIRQPNERLWAKDHGVKVIKIETPLEMRIDRIIERGDECTLKQLRDETERMLEVMTYDFLVENEGSLDDLKDQVNSIMDYRRLSLYA</sequence>
<keyword evidence="2" id="KW-1185">Reference proteome</keyword>
<dbReference type="OrthoDB" id="2399160at2"/>
<keyword evidence="1" id="KW-0808">Transferase</keyword>
<dbReference type="GO" id="GO:0016301">
    <property type="term" value="F:kinase activity"/>
    <property type="evidence" value="ECO:0007669"/>
    <property type="project" value="UniProtKB-KW"/>
</dbReference>
<dbReference type="Gene3D" id="3.40.50.300">
    <property type="entry name" value="P-loop containing nucleotide triphosphate hydrolases"/>
    <property type="match status" value="1"/>
</dbReference>
<dbReference type="Proteomes" id="UP000184476">
    <property type="component" value="Unassembled WGS sequence"/>
</dbReference>